<reference evidence="11" key="1">
    <citation type="submission" date="2020-08" db="EMBL/GenBank/DDBJ databases">
        <title>Genome public.</title>
        <authorList>
            <person name="Liu C."/>
            <person name="Sun Q."/>
        </authorList>
    </citation>
    <scope>NUCLEOTIDE SEQUENCE</scope>
    <source>
        <strain evidence="11">BX5</strain>
    </source>
</reference>
<dbReference type="GO" id="GO:0006261">
    <property type="term" value="P:DNA-templated DNA replication"/>
    <property type="evidence" value="ECO:0007669"/>
    <property type="project" value="TreeGrafter"/>
</dbReference>
<keyword evidence="3 11" id="KW-0808">Transferase</keyword>
<protein>
    <recommendedName>
        <fullName evidence="2">DNA polymerase III subunit delta</fullName>
        <ecNumber evidence="1">2.7.7.7</ecNumber>
    </recommendedName>
</protein>
<keyword evidence="5" id="KW-0235">DNA replication</keyword>
<feature type="domain" description="DNA polymerase III delta subunit-like C-terminal" evidence="10">
    <location>
        <begin position="224"/>
        <end position="339"/>
    </location>
</feature>
<organism evidence="11 12">
    <name type="scientific">Flintibacter faecis</name>
    <dbReference type="NCBI Taxonomy" id="2763047"/>
    <lineage>
        <taxon>Bacteria</taxon>
        <taxon>Bacillati</taxon>
        <taxon>Bacillota</taxon>
        <taxon>Clostridia</taxon>
        <taxon>Eubacteriales</taxon>
        <taxon>Flintibacter</taxon>
    </lineage>
</organism>
<dbReference type="Pfam" id="PF06144">
    <property type="entry name" value="DNA_pol3_delta"/>
    <property type="match status" value="1"/>
</dbReference>
<keyword evidence="4 11" id="KW-0548">Nucleotidyltransferase</keyword>
<evidence type="ECO:0000259" key="9">
    <source>
        <dbReference type="Pfam" id="PF06144"/>
    </source>
</evidence>
<dbReference type="EMBL" id="JACOPN010000003">
    <property type="protein sequence ID" value="MBC5716675.1"/>
    <property type="molecule type" value="Genomic_DNA"/>
</dbReference>
<comment type="caution">
    <text evidence="11">The sequence shown here is derived from an EMBL/GenBank/DDBJ whole genome shotgun (WGS) entry which is preliminary data.</text>
</comment>
<evidence type="ECO:0000313" key="12">
    <source>
        <dbReference type="Proteomes" id="UP000602260"/>
    </source>
</evidence>
<dbReference type="InterPro" id="IPR048466">
    <property type="entry name" value="DNA_pol3_delta-like_C"/>
</dbReference>
<dbReference type="SUPFAM" id="SSF52540">
    <property type="entry name" value="P-loop containing nucleoside triphosphate hydrolases"/>
    <property type="match status" value="1"/>
</dbReference>
<name>A0A8J6J320_9FIRM</name>
<dbReference type="Gene3D" id="1.20.272.10">
    <property type="match status" value="1"/>
</dbReference>
<dbReference type="PANTHER" id="PTHR34388:SF1">
    <property type="entry name" value="DNA POLYMERASE III SUBUNIT DELTA"/>
    <property type="match status" value="1"/>
</dbReference>
<evidence type="ECO:0000313" key="11">
    <source>
        <dbReference type="EMBL" id="MBC5716675.1"/>
    </source>
</evidence>
<comment type="catalytic activity">
    <reaction evidence="8">
        <text>DNA(n) + a 2'-deoxyribonucleoside 5'-triphosphate = DNA(n+1) + diphosphate</text>
        <dbReference type="Rhea" id="RHEA:22508"/>
        <dbReference type="Rhea" id="RHEA-COMP:17339"/>
        <dbReference type="Rhea" id="RHEA-COMP:17340"/>
        <dbReference type="ChEBI" id="CHEBI:33019"/>
        <dbReference type="ChEBI" id="CHEBI:61560"/>
        <dbReference type="ChEBI" id="CHEBI:173112"/>
        <dbReference type="EC" id="2.7.7.7"/>
    </reaction>
</comment>
<dbReference type="AlphaFoldDB" id="A0A8J6J320"/>
<dbReference type="InterPro" id="IPR010372">
    <property type="entry name" value="DNA_pol3_delta_N"/>
</dbReference>
<dbReference type="InterPro" id="IPR005790">
    <property type="entry name" value="DNA_polIII_delta"/>
</dbReference>
<dbReference type="Proteomes" id="UP000602260">
    <property type="component" value="Unassembled WGS sequence"/>
</dbReference>
<dbReference type="Gene3D" id="1.10.8.60">
    <property type="match status" value="1"/>
</dbReference>
<evidence type="ECO:0000256" key="7">
    <source>
        <dbReference type="ARBA" id="ARBA00034754"/>
    </source>
</evidence>
<dbReference type="EC" id="2.7.7.7" evidence="1"/>
<dbReference type="InterPro" id="IPR008921">
    <property type="entry name" value="DNA_pol3_clamp-load_cplx_C"/>
</dbReference>
<dbReference type="NCBIfam" id="TIGR01128">
    <property type="entry name" value="holA"/>
    <property type="match status" value="1"/>
</dbReference>
<dbReference type="InterPro" id="IPR027417">
    <property type="entry name" value="P-loop_NTPase"/>
</dbReference>
<dbReference type="PANTHER" id="PTHR34388">
    <property type="entry name" value="DNA POLYMERASE III SUBUNIT DELTA"/>
    <property type="match status" value="1"/>
</dbReference>
<evidence type="ECO:0000256" key="6">
    <source>
        <dbReference type="ARBA" id="ARBA00022932"/>
    </source>
</evidence>
<evidence type="ECO:0000256" key="5">
    <source>
        <dbReference type="ARBA" id="ARBA00022705"/>
    </source>
</evidence>
<dbReference type="Gene3D" id="3.40.50.300">
    <property type="entry name" value="P-loop containing nucleotide triphosphate hydrolases"/>
    <property type="match status" value="1"/>
</dbReference>
<dbReference type="Pfam" id="PF21694">
    <property type="entry name" value="DNA_pol3_delta_C"/>
    <property type="match status" value="1"/>
</dbReference>
<gene>
    <name evidence="11" type="primary">holA</name>
    <name evidence="11" type="ORF">H8S55_04975</name>
</gene>
<feature type="domain" description="DNA polymerase III delta N-terminal" evidence="9">
    <location>
        <begin position="28"/>
        <end position="146"/>
    </location>
</feature>
<proteinExistence type="inferred from homology"/>
<comment type="similarity">
    <text evidence="7">Belongs to the DNA polymerase HolA subunit family.</text>
</comment>
<evidence type="ECO:0000256" key="1">
    <source>
        <dbReference type="ARBA" id="ARBA00012417"/>
    </source>
</evidence>
<dbReference type="SUPFAM" id="SSF48019">
    <property type="entry name" value="post-AAA+ oligomerization domain-like"/>
    <property type="match status" value="1"/>
</dbReference>
<evidence type="ECO:0000256" key="3">
    <source>
        <dbReference type="ARBA" id="ARBA00022679"/>
    </source>
</evidence>
<evidence type="ECO:0000259" key="10">
    <source>
        <dbReference type="Pfam" id="PF21694"/>
    </source>
</evidence>
<evidence type="ECO:0000256" key="2">
    <source>
        <dbReference type="ARBA" id="ARBA00017703"/>
    </source>
</evidence>
<keyword evidence="6" id="KW-0239">DNA-directed DNA polymerase</keyword>
<dbReference type="RefSeq" id="WP_186878046.1">
    <property type="nucleotide sequence ID" value="NZ_JACOPN010000003.1"/>
</dbReference>
<dbReference type="GO" id="GO:0003887">
    <property type="term" value="F:DNA-directed DNA polymerase activity"/>
    <property type="evidence" value="ECO:0007669"/>
    <property type="project" value="UniProtKB-KW"/>
</dbReference>
<accession>A0A8J6J320</accession>
<dbReference type="GO" id="GO:0009360">
    <property type="term" value="C:DNA polymerase III complex"/>
    <property type="evidence" value="ECO:0007669"/>
    <property type="project" value="InterPro"/>
</dbReference>
<keyword evidence="12" id="KW-1185">Reference proteome</keyword>
<evidence type="ECO:0000256" key="8">
    <source>
        <dbReference type="ARBA" id="ARBA00049244"/>
    </source>
</evidence>
<evidence type="ECO:0000256" key="4">
    <source>
        <dbReference type="ARBA" id="ARBA00022695"/>
    </source>
</evidence>
<sequence length="345" mass="39163">MPPKKKPDTAGYQKLKKDLADQRPGQLYILHGEETYLRDYYLGRLREQLLSGGMGTFNFHQLEPKDMSPHALEEAIDCLPMMGERTMVQVTDFDLFKCGEKDREGYTKLFSQLPDYVCVVFVYDLIDYKGDARTKLAAAIKEHGTVANFLRQDQGDLVDWVRRRFRALGKDIDSRLALDMIFLCGDLMTNLIGEIEKVGAYARQKHITMGDIQAVATPQLDAVVFRMTDAIGEGKFDQAMSVLGELYQMQEPPIKIMWSVGRQMRQLYSARLALEQGRGPAYVAQLWGIKPYPSEKLMRSAKRFSLKWCRRAVVRCGQIDLAMKSSGQDGKELLTGLMLELANPA</sequence>
<dbReference type="GO" id="GO:0003677">
    <property type="term" value="F:DNA binding"/>
    <property type="evidence" value="ECO:0007669"/>
    <property type="project" value="InterPro"/>
</dbReference>